<evidence type="ECO:0000256" key="1">
    <source>
        <dbReference type="ARBA" id="ARBA00022729"/>
    </source>
</evidence>
<dbReference type="RefSeq" id="WP_184093175.1">
    <property type="nucleotide sequence ID" value="NZ_AP023367.1"/>
</dbReference>
<evidence type="ECO:0000259" key="2">
    <source>
        <dbReference type="Pfam" id="PF02230"/>
    </source>
</evidence>
<dbReference type="InterPro" id="IPR029058">
    <property type="entry name" value="AB_hydrolase_fold"/>
</dbReference>
<accession>A0A6S6R064</accession>
<dbReference type="PANTHER" id="PTHR43037:SF1">
    <property type="entry name" value="BLL1128 PROTEIN"/>
    <property type="match status" value="1"/>
</dbReference>
<dbReference type="KEGG" id="acel:acsn021_38730"/>
<protein>
    <submittedName>
        <fullName evidence="4">Uncharacterized protein</fullName>
    </submittedName>
</protein>
<feature type="domain" description="Esterase Ig-like N-terminal" evidence="3">
    <location>
        <begin position="2"/>
        <end position="129"/>
    </location>
</feature>
<dbReference type="Gene3D" id="2.60.40.2180">
    <property type="match status" value="1"/>
</dbReference>
<sequence>MKYSTITEVYDLGPFVSKIIVEVGQPLWECDVNEETFQVYVERKDKKSGEIIKISKSWGSDEVYPSVGERKVCGAYTSDKEGKASQGGTCITLEMEVDPRISLGSAITYDGKFNVMVSCDYTITQIKPMNIGKCKIENMVFTESNWNKTILADEFITGESTYQGIHLNYACYQPKNNKAKNPLLIWLHGAGEGGTDPAIAVSGNKVVNLISDKIQYIFSGCHVLVPQAPTMWMDDGTGRYNTDGSTMYLDSLKKLIDEYIAAHDDIDEERVYIGGCSNGGFMTMKMIIAYPQMFAAAFPICEALADEFITDNDIERIKKIPIWFTHAANDPVIDVNKHTKATYGRLLSAGAADVHFSCFPSVTDGTGRYVNQDRTPYEYNGHFSWIPALNNECILDYNNTPVYKKGESVSLFEWLALSNRGKL</sequence>
<dbReference type="AlphaFoldDB" id="A0A6S6R064"/>
<organism evidence="4 5">
    <name type="scientific">Anaerocolumna cellulosilytica</name>
    <dbReference type="NCBI Taxonomy" id="433286"/>
    <lineage>
        <taxon>Bacteria</taxon>
        <taxon>Bacillati</taxon>
        <taxon>Bacillota</taxon>
        <taxon>Clostridia</taxon>
        <taxon>Lachnospirales</taxon>
        <taxon>Lachnospiraceae</taxon>
        <taxon>Anaerocolumna</taxon>
    </lineage>
</organism>
<dbReference type="InterPro" id="IPR050955">
    <property type="entry name" value="Plant_Biomass_Hydrol_Est"/>
</dbReference>
<evidence type="ECO:0000259" key="3">
    <source>
        <dbReference type="Pfam" id="PF18435"/>
    </source>
</evidence>
<name>A0A6S6R064_9FIRM</name>
<dbReference type="InterPro" id="IPR003140">
    <property type="entry name" value="PLipase/COase/thioEstase"/>
</dbReference>
<dbReference type="GO" id="GO:0016787">
    <property type="term" value="F:hydrolase activity"/>
    <property type="evidence" value="ECO:0007669"/>
    <property type="project" value="InterPro"/>
</dbReference>
<evidence type="ECO:0000313" key="5">
    <source>
        <dbReference type="Proteomes" id="UP000515561"/>
    </source>
</evidence>
<dbReference type="SUPFAM" id="SSF53474">
    <property type="entry name" value="alpha/beta-Hydrolases"/>
    <property type="match status" value="1"/>
</dbReference>
<keyword evidence="5" id="KW-1185">Reference proteome</keyword>
<reference evidence="4 5" key="1">
    <citation type="journal article" date="2016" name="Int. J. Syst. Evol. Microbiol.">
        <title>Descriptions of Anaerotaenia torta gen. nov., sp. nov. and Anaerocolumna cellulosilytica gen. nov., sp. nov. isolated from a methanogenic reactor of cattle waste.</title>
        <authorList>
            <person name="Uek A."/>
            <person name="Ohtaki Y."/>
            <person name="Kaku N."/>
            <person name="Ueki K."/>
        </authorList>
    </citation>
    <scope>NUCLEOTIDE SEQUENCE [LARGE SCALE GENOMIC DNA]</scope>
    <source>
        <strain evidence="4 5">SN021</strain>
    </source>
</reference>
<evidence type="ECO:0000313" key="4">
    <source>
        <dbReference type="EMBL" id="BCJ96304.1"/>
    </source>
</evidence>
<feature type="domain" description="Phospholipase/carboxylesterase/thioesterase" evidence="2">
    <location>
        <begin position="177"/>
        <end position="361"/>
    </location>
</feature>
<dbReference type="PANTHER" id="PTHR43037">
    <property type="entry name" value="UNNAMED PRODUCT-RELATED"/>
    <property type="match status" value="1"/>
</dbReference>
<dbReference type="Proteomes" id="UP000515561">
    <property type="component" value="Chromosome"/>
</dbReference>
<keyword evidence="1" id="KW-0732">Signal</keyword>
<dbReference type="Gene3D" id="3.40.50.1820">
    <property type="entry name" value="alpha/beta hydrolase"/>
    <property type="match status" value="1"/>
</dbReference>
<dbReference type="EMBL" id="AP023367">
    <property type="protein sequence ID" value="BCJ96304.1"/>
    <property type="molecule type" value="Genomic_DNA"/>
</dbReference>
<proteinExistence type="predicted"/>
<dbReference type="InterPro" id="IPR041172">
    <property type="entry name" value="EstA_Ig-like_N"/>
</dbReference>
<dbReference type="Pfam" id="PF18435">
    <property type="entry name" value="EstA_Ig_like"/>
    <property type="match status" value="1"/>
</dbReference>
<dbReference type="Pfam" id="PF02230">
    <property type="entry name" value="Abhydrolase_2"/>
    <property type="match status" value="1"/>
</dbReference>
<gene>
    <name evidence="4" type="ORF">acsn021_38730</name>
</gene>